<sequence>MPTVPNATRPRRPNRALWLGGRPRSPDVPRTCLRGDGGATPAGDPGSRPTAPHPIRPTRRSHPRGRRWWRLPACHPRAGTRPRDRPAARQAPSPRECARRGCPGCRPSGAGPPAPR</sequence>
<name>A0ABV5FXE6_9MICC</name>
<evidence type="ECO:0000313" key="3">
    <source>
        <dbReference type="Proteomes" id="UP001589575"/>
    </source>
</evidence>
<organism evidence="2 3">
    <name type="scientific">Citricoccus parietis</name>
    <dbReference type="NCBI Taxonomy" id="592307"/>
    <lineage>
        <taxon>Bacteria</taxon>
        <taxon>Bacillati</taxon>
        <taxon>Actinomycetota</taxon>
        <taxon>Actinomycetes</taxon>
        <taxon>Micrococcales</taxon>
        <taxon>Micrococcaceae</taxon>
        <taxon>Citricoccus</taxon>
    </lineage>
</organism>
<feature type="compositionally biased region" description="Basic residues" evidence="1">
    <location>
        <begin position="56"/>
        <end position="69"/>
    </location>
</feature>
<proteinExistence type="predicted"/>
<gene>
    <name evidence="2" type="ORF">ACFFX0_09225</name>
</gene>
<dbReference type="Proteomes" id="UP001589575">
    <property type="component" value="Unassembled WGS sequence"/>
</dbReference>
<evidence type="ECO:0000256" key="1">
    <source>
        <dbReference type="SAM" id="MobiDB-lite"/>
    </source>
</evidence>
<protein>
    <submittedName>
        <fullName evidence="2">Uncharacterized protein</fullName>
    </submittedName>
</protein>
<dbReference type="EMBL" id="JBHMFI010000001">
    <property type="protein sequence ID" value="MFB9071366.1"/>
    <property type="molecule type" value="Genomic_DNA"/>
</dbReference>
<keyword evidence="3" id="KW-1185">Reference proteome</keyword>
<comment type="caution">
    <text evidence="2">The sequence shown here is derived from an EMBL/GenBank/DDBJ whole genome shotgun (WGS) entry which is preliminary data.</text>
</comment>
<reference evidence="2 3" key="1">
    <citation type="submission" date="2024-09" db="EMBL/GenBank/DDBJ databases">
        <authorList>
            <person name="Sun Q."/>
            <person name="Mori K."/>
        </authorList>
    </citation>
    <scope>NUCLEOTIDE SEQUENCE [LARGE SCALE GENOMIC DNA]</scope>
    <source>
        <strain evidence="2 3">CCM 7609</strain>
    </source>
</reference>
<accession>A0ABV5FXE6</accession>
<feature type="region of interest" description="Disordered" evidence="1">
    <location>
        <begin position="1"/>
        <end position="116"/>
    </location>
</feature>
<evidence type="ECO:0000313" key="2">
    <source>
        <dbReference type="EMBL" id="MFB9071366.1"/>
    </source>
</evidence>